<evidence type="ECO:0000313" key="3">
    <source>
        <dbReference type="Proteomes" id="UP000231896"/>
    </source>
</evidence>
<feature type="transmembrane region" description="Helical" evidence="1">
    <location>
        <begin position="124"/>
        <end position="151"/>
    </location>
</feature>
<dbReference type="AlphaFoldDB" id="A0A2K8NWR1"/>
<dbReference type="KEGG" id="eml:EMELA_v1c07090"/>
<organism evidence="2 3">
    <name type="scientific">Mesoplasma melaleucae</name>
    <dbReference type="NCBI Taxonomy" id="81459"/>
    <lineage>
        <taxon>Bacteria</taxon>
        <taxon>Bacillati</taxon>
        <taxon>Mycoplasmatota</taxon>
        <taxon>Mollicutes</taxon>
        <taxon>Entomoplasmatales</taxon>
        <taxon>Entomoplasmataceae</taxon>
        <taxon>Mesoplasma</taxon>
    </lineage>
</organism>
<gene>
    <name evidence="2" type="ORF">EMELA_v1c07090</name>
</gene>
<feature type="transmembrane region" description="Helical" evidence="1">
    <location>
        <begin position="50"/>
        <end position="68"/>
    </location>
</feature>
<name>A0A2K8NWR1_9MOLU</name>
<feature type="transmembrane region" description="Helical" evidence="1">
    <location>
        <begin position="188"/>
        <end position="212"/>
    </location>
</feature>
<sequence length="231" mass="26944">MKSVFKKTLNIAIYTLVSAYLVVALLLSFEIIKIRHINMGNAIVGKVNGTLLFVLFGILTFQILKFIFENENAFQRGINIELLLKKENLKGLLKLTILVLPFIIIKLVRYSFVSFFADSLPDSIQVAAILFSIMGIIILLIFIYVLLIYIFKKEWFIEQNEDLDFELWIKIYTPQNISNNECGEEIELIFNVFVRFFLMYIIKTIVLKFNLLKSKFIKIDRMRNVPPTNLI</sequence>
<keyword evidence="1" id="KW-0812">Transmembrane</keyword>
<feature type="transmembrane region" description="Helical" evidence="1">
    <location>
        <begin position="92"/>
        <end position="112"/>
    </location>
</feature>
<protein>
    <recommendedName>
        <fullName evidence="4">Transmembrane protein</fullName>
    </recommendedName>
</protein>
<dbReference type="Proteomes" id="UP000231896">
    <property type="component" value="Chromosome"/>
</dbReference>
<reference evidence="2 3" key="1">
    <citation type="submission" date="2017-11" db="EMBL/GenBank/DDBJ databases">
        <title>Genome sequence of Entomoplasma melaleucae M1 (ATCC 49191).</title>
        <authorList>
            <person name="Lo W.-S."/>
            <person name="Gasparich G.E."/>
            <person name="Kuo C.-H."/>
        </authorList>
    </citation>
    <scope>NUCLEOTIDE SEQUENCE [LARGE SCALE GENOMIC DNA]</scope>
    <source>
        <strain evidence="2 3">M1</strain>
    </source>
</reference>
<evidence type="ECO:0000256" key="1">
    <source>
        <dbReference type="SAM" id="Phobius"/>
    </source>
</evidence>
<proteinExistence type="predicted"/>
<evidence type="ECO:0008006" key="4">
    <source>
        <dbReference type="Google" id="ProtNLM"/>
    </source>
</evidence>
<keyword evidence="1" id="KW-1133">Transmembrane helix</keyword>
<feature type="transmembrane region" description="Helical" evidence="1">
    <location>
        <begin position="12"/>
        <end position="29"/>
    </location>
</feature>
<keyword evidence="1" id="KW-0472">Membrane</keyword>
<evidence type="ECO:0000313" key="2">
    <source>
        <dbReference type="EMBL" id="ATZ18207.1"/>
    </source>
</evidence>
<keyword evidence="3" id="KW-1185">Reference proteome</keyword>
<accession>A0A2K8NWR1</accession>
<dbReference type="RefSeq" id="WP_028124296.1">
    <property type="nucleotide sequence ID" value="NZ_CP024964.1"/>
</dbReference>
<dbReference type="EMBL" id="CP024964">
    <property type="protein sequence ID" value="ATZ18207.1"/>
    <property type="molecule type" value="Genomic_DNA"/>
</dbReference>